<feature type="transmembrane region" description="Helical" evidence="1">
    <location>
        <begin position="316"/>
        <end position="336"/>
    </location>
</feature>
<dbReference type="EMBL" id="ADLJ01000020">
    <property type="protein sequence ID" value="EHE98403.1"/>
    <property type="molecule type" value="Genomic_DNA"/>
</dbReference>
<keyword evidence="1" id="KW-0812">Transmembrane</keyword>
<feature type="transmembrane region" description="Helical" evidence="1">
    <location>
        <begin position="186"/>
        <end position="206"/>
    </location>
</feature>
<protein>
    <recommendedName>
        <fullName evidence="2">Amidase domain-containing protein</fullName>
    </recommendedName>
</protein>
<feature type="transmembrane region" description="Helical" evidence="1">
    <location>
        <begin position="293"/>
        <end position="310"/>
    </location>
</feature>
<dbReference type="HOGENOM" id="CLU_363593_0_0_9"/>
<evidence type="ECO:0000256" key="1">
    <source>
        <dbReference type="SAM" id="Phobius"/>
    </source>
</evidence>
<dbReference type="AlphaFoldDB" id="G5HJH7"/>
<feature type="transmembrane region" description="Helical" evidence="1">
    <location>
        <begin position="379"/>
        <end position="396"/>
    </location>
</feature>
<proteinExistence type="predicted"/>
<evidence type="ECO:0000313" key="3">
    <source>
        <dbReference type="EMBL" id="EHE98403.1"/>
    </source>
</evidence>
<dbReference type="InterPro" id="IPR019733">
    <property type="entry name" value="Uncharacterised_YhfT"/>
</dbReference>
<dbReference type="Proteomes" id="UP000003763">
    <property type="component" value="Unassembled WGS sequence"/>
</dbReference>
<name>G5HJH7_9FIRM</name>
<organism evidence="3 4">
    <name type="scientific">[Clostridium] citroniae WAL-17108</name>
    <dbReference type="NCBI Taxonomy" id="742733"/>
    <lineage>
        <taxon>Bacteria</taxon>
        <taxon>Bacillati</taxon>
        <taxon>Bacillota</taxon>
        <taxon>Clostridia</taxon>
        <taxon>Lachnospirales</taxon>
        <taxon>Lachnospiraceae</taxon>
        <taxon>Enterocloster</taxon>
    </lineage>
</organism>
<keyword evidence="1" id="KW-0472">Membrane</keyword>
<sequence>MKYIVIALIGALASVLSNQGIAVFNDGFRPIVGQYFNKEISRKELAAMSFAISFGLVIGFGIPTSIAASIILIHCLLLTTDMIGSFCPDTKTGMVLSAAIGAVYGLAILAGLEFIVNLFSMMPYNFTNDLGSVSGYVTVGFAVFPAVGVAYQHGFKKGMITGLATVLIYYLIKKFGVFTISSKSVALNAEGMAMLAGMLLMIFYAAQKKGTEKNNEALTLGFEGNVSRIRKNWLILAVMGGLIAAGTSMSMIAGDPASLALLAEGEYTNAALTALARAIGFIPLVFTTAIVTGVYGAAGCTFVFVAGLFLHGNPLFAFVAGVVIMVVEIALIDLFAKGMDRFPGVKDMGEYVRTSMNKVLEVALLSGGIVAAEKMSASASGYTGIGALFVIGAFLLNKKAKKPIVDLAVGPVACIIFGVLLNLLLVIGLIKVRMKMDKRIETYAKKSFLGLKNPYGSVTAVYPCVIDRVAAAQAEHGDAYYMGIKDTPIIPDSLIKRLEEGGFLKHTRDLMSLGGRAVDLRLVNPLTGRWMTGSSSGTALNVFYGINDLGVGTDGGGSVLAPAAALNLYGFISPLIEEEHMKQYKRLSTDRIPFSPSVGLIAREWSVLIGAVDTVLDLKCELRGSRAGIEYNRRNMELVTETVPCNEDIYGSREKLISYLREHVVRGKMLVSEEGPVDVQGMGDSVFGHFDEMTGERQRLAGKGLMRIVNMCGKSAVAVPGRRLGMTTLLICESHPQDIGAMLRAAENHCCERSELVDRYFLNLDMYF</sequence>
<evidence type="ECO:0000259" key="2">
    <source>
        <dbReference type="Pfam" id="PF01425"/>
    </source>
</evidence>
<feature type="transmembrane region" description="Helical" evidence="1">
    <location>
        <begin position="408"/>
        <end position="430"/>
    </location>
</feature>
<gene>
    <name evidence="3" type="ORF">HMPREF9469_02728</name>
</gene>
<evidence type="ECO:0000313" key="4">
    <source>
        <dbReference type="Proteomes" id="UP000003763"/>
    </source>
</evidence>
<dbReference type="eggNOG" id="COG0154">
    <property type="taxonomic scope" value="Bacteria"/>
</dbReference>
<feature type="transmembrane region" description="Helical" evidence="1">
    <location>
        <begin position="94"/>
        <end position="121"/>
    </location>
</feature>
<reference evidence="3 4" key="1">
    <citation type="submission" date="2011-08" db="EMBL/GenBank/DDBJ databases">
        <title>The Genome Sequence of Clostridium citroniae WAL-17108.</title>
        <authorList>
            <consortium name="The Broad Institute Genome Sequencing Platform"/>
            <person name="Earl A."/>
            <person name="Ward D."/>
            <person name="Feldgarden M."/>
            <person name="Gevers D."/>
            <person name="Finegold S.M."/>
            <person name="Summanen P.H."/>
            <person name="Molitoris D.R."/>
            <person name="Vaisanen M.L."/>
            <person name="Daigneault M."/>
            <person name="Allen-Vercoe E."/>
            <person name="Young S.K."/>
            <person name="Zeng Q."/>
            <person name="Gargeya S."/>
            <person name="Fitzgerald M."/>
            <person name="Haas B."/>
            <person name="Abouelleil A."/>
            <person name="Alvarado L."/>
            <person name="Arachchi H.M."/>
            <person name="Berlin A."/>
            <person name="Brown A."/>
            <person name="Chapman S.B."/>
            <person name="Chen Z."/>
            <person name="Dunbar C."/>
            <person name="Freedman E."/>
            <person name="Gearin G."/>
            <person name="Gellesch M."/>
            <person name="Goldberg J."/>
            <person name="Griggs A."/>
            <person name="Gujja S."/>
            <person name="Heiman D."/>
            <person name="Howarth C."/>
            <person name="Larson L."/>
            <person name="Lui A."/>
            <person name="MacDonald P.J.P."/>
            <person name="Montmayeur A."/>
            <person name="Murphy C."/>
            <person name="Neiman D."/>
            <person name="Pearson M."/>
            <person name="Priest M."/>
            <person name="Roberts A."/>
            <person name="Saif S."/>
            <person name="Shea T."/>
            <person name="Shenoy N."/>
            <person name="Sisk P."/>
            <person name="Stolte C."/>
            <person name="Sykes S."/>
            <person name="Wortman J."/>
            <person name="Nusbaum C."/>
            <person name="Birren B."/>
        </authorList>
    </citation>
    <scope>NUCLEOTIDE SEQUENCE [LARGE SCALE GENOMIC DNA]</scope>
    <source>
        <strain evidence="3 4">WAL-17108</strain>
    </source>
</reference>
<accession>G5HJH7</accession>
<dbReference type="SUPFAM" id="SSF75304">
    <property type="entry name" value="Amidase signature (AS) enzymes"/>
    <property type="match status" value="1"/>
</dbReference>
<dbReference type="InterPro" id="IPR036928">
    <property type="entry name" value="AS_sf"/>
</dbReference>
<dbReference type="InterPro" id="IPR023631">
    <property type="entry name" value="Amidase_dom"/>
</dbReference>
<dbReference type="RefSeq" id="WP_007862842.1">
    <property type="nucleotide sequence ID" value="NZ_JH376422.1"/>
</dbReference>
<dbReference type="PATRIC" id="fig|742733.3.peg.2839"/>
<feature type="transmembrane region" description="Helical" evidence="1">
    <location>
        <begin position="46"/>
        <end position="73"/>
    </location>
</feature>
<feature type="transmembrane region" description="Helical" evidence="1">
    <location>
        <begin position="233"/>
        <end position="252"/>
    </location>
</feature>
<dbReference type="Pfam" id="PF01425">
    <property type="entry name" value="Amidase"/>
    <property type="match status" value="1"/>
</dbReference>
<comment type="caution">
    <text evidence="3">The sequence shown here is derived from an EMBL/GenBank/DDBJ whole genome shotgun (WGS) entry which is preliminary data.</text>
</comment>
<feature type="domain" description="Amidase" evidence="2">
    <location>
        <begin position="527"/>
        <end position="571"/>
    </location>
</feature>
<feature type="transmembrane region" description="Helical" evidence="1">
    <location>
        <begin position="133"/>
        <end position="151"/>
    </location>
</feature>
<dbReference type="Pfam" id="PF10797">
    <property type="entry name" value="YhfT"/>
    <property type="match status" value="1"/>
</dbReference>
<feature type="transmembrane region" description="Helical" evidence="1">
    <location>
        <begin position="158"/>
        <end position="180"/>
    </location>
</feature>
<keyword evidence="1" id="KW-1133">Transmembrane helix</keyword>
<dbReference type="Gene3D" id="3.90.1300.10">
    <property type="entry name" value="Amidase signature (AS) domain"/>
    <property type="match status" value="1"/>
</dbReference>